<organism evidence="2 3">
    <name type="scientific">Halorussus aquaticus</name>
    <dbReference type="NCBI Taxonomy" id="2953748"/>
    <lineage>
        <taxon>Archaea</taxon>
        <taxon>Methanobacteriati</taxon>
        <taxon>Methanobacteriota</taxon>
        <taxon>Stenosarchaea group</taxon>
        <taxon>Halobacteria</taxon>
        <taxon>Halobacteriales</taxon>
        <taxon>Haladaptataceae</taxon>
        <taxon>Halorussus</taxon>
    </lineage>
</organism>
<evidence type="ECO:0000256" key="1">
    <source>
        <dbReference type="SAM" id="MobiDB-lite"/>
    </source>
</evidence>
<name>A0ABD5Q674_9EURY</name>
<proteinExistence type="predicted"/>
<gene>
    <name evidence="2" type="ORF">ACFO9K_18265</name>
</gene>
<comment type="caution">
    <text evidence="2">The sequence shown here is derived from an EMBL/GenBank/DDBJ whole genome shotgun (WGS) entry which is preliminary data.</text>
</comment>
<evidence type="ECO:0000313" key="2">
    <source>
        <dbReference type="EMBL" id="MFC4826202.1"/>
    </source>
</evidence>
<dbReference type="EMBL" id="JBHSHT010000002">
    <property type="protein sequence ID" value="MFC4826202.1"/>
    <property type="molecule type" value="Genomic_DNA"/>
</dbReference>
<feature type="compositionally biased region" description="Basic and acidic residues" evidence="1">
    <location>
        <begin position="21"/>
        <end position="37"/>
    </location>
</feature>
<reference evidence="2 3" key="1">
    <citation type="journal article" date="2019" name="Int. J. Syst. Evol. Microbiol.">
        <title>The Global Catalogue of Microorganisms (GCM) 10K type strain sequencing project: providing services to taxonomists for standard genome sequencing and annotation.</title>
        <authorList>
            <consortium name="The Broad Institute Genomics Platform"/>
            <consortium name="The Broad Institute Genome Sequencing Center for Infectious Disease"/>
            <person name="Wu L."/>
            <person name="Ma J."/>
        </authorList>
    </citation>
    <scope>NUCLEOTIDE SEQUENCE [LARGE SCALE GENOMIC DNA]</scope>
    <source>
        <strain evidence="2 3">XZYJ18</strain>
    </source>
</reference>
<feature type="region of interest" description="Disordered" evidence="1">
    <location>
        <begin position="1"/>
        <end position="114"/>
    </location>
</feature>
<keyword evidence="3" id="KW-1185">Reference proteome</keyword>
<dbReference type="GeneID" id="73046702"/>
<accession>A0ABD5Q674</accession>
<evidence type="ECO:0000313" key="3">
    <source>
        <dbReference type="Proteomes" id="UP001595945"/>
    </source>
</evidence>
<dbReference type="Proteomes" id="UP001595945">
    <property type="component" value="Unassembled WGS sequence"/>
</dbReference>
<protein>
    <submittedName>
        <fullName evidence="2">Uncharacterized protein</fullName>
    </submittedName>
</protein>
<feature type="compositionally biased region" description="Basic and acidic residues" evidence="1">
    <location>
        <begin position="48"/>
        <end position="57"/>
    </location>
</feature>
<dbReference type="AlphaFoldDB" id="A0ABD5Q674"/>
<feature type="compositionally biased region" description="Acidic residues" evidence="1">
    <location>
        <begin position="83"/>
        <end position="114"/>
    </location>
</feature>
<sequence>MCHRRGDWSRTSSRVSEPEDERERDGTAWTVRAKERLAAFLASDEGDTADRPERPAVETEGPTVETERPAADTEPETPTPEAPESDASDDAVTDSEEEEAEESEREGEPIPADD</sequence>
<dbReference type="RefSeq" id="WP_254268180.1">
    <property type="nucleotide sequence ID" value="NZ_CP100400.1"/>
</dbReference>